<dbReference type="AlphaFoldDB" id="A0A7S4QH59"/>
<organism evidence="1">
    <name type="scientific">Ditylum brightwellii</name>
    <dbReference type="NCBI Taxonomy" id="49249"/>
    <lineage>
        <taxon>Eukaryota</taxon>
        <taxon>Sar</taxon>
        <taxon>Stramenopiles</taxon>
        <taxon>Ochrophyta</taxon>
        <taxon>Bacillariophyta</taxon>
        <taxon>Mediophyceae</taxon>
        <taxon>Lithodesmiophycidae</taxon>
        <taxon>Lithodesmiales</taxon>
        <taxon>Lithodesmiaceae</taxon>
        <taxon>Ditylum</taxon>
    </lineage>
</organism>
<gene>
    <name evidence="1" type="ORF">DBRI00130_LOCUS2757</name>
</gene>
<protein>
    <submittedName>
        <fullName evidence="1">Uncharacterized protein</fullName>
    </submittedName>
</protein>
<evidence type="ECO:0000313" key="1">
    <source>
        <dbReference type="EMBL" id="CAE4583501.1"/>
    </source>
</evidence>
<name>A0A7S4QH59_9STRA</name>
<accession>A0A7S4QH59</accession>
<proteinExistence type="predicted"/>
<sequence length="114" mass="13007">MQNTNKCKIVPTFQKRKADYMCAQIYVVPFELTNSETRQKDLCGTRDTIVMIMTFEEPYSDGQAGLEGVCVWDNDYCSNSNPSGKMLYFNENTHRNAVTKFKHSVDQEGDGECV</sequence>
<dbReference type="EMBL" id="HBNS01003394">
    <property type="protein sequence ID" value="CAE4583501.1"/>
    <property type="molecule type" value="Transcribed_RNA"/>
</dbReference>
<reference evidence="1" key="1">
    <citation type="submission" date="2021-01" db="EMBL/GenBank/DDBJ databases">
        <authorList>
            <person name="Corre E."/>
            <person name="Pelletier E."/>
            <person name="Niang G."/>
            <person name="Scheremetjew M."/>
            <person name="Finn R."/>
            <person name="Kale V."/>
            <person name="Holt S."/>
            <person name="Cochrane G."/>
            <person name="Meng A."/>
            <person name="Brown T."/>
            <person name="Cohen L."/>
        </authorList>
    </citation>
    <scope>NUCLEOTIDE SEQUENCE</scope>
    <source>
        <strain evidence="1">GSO104</strain>
    </source>
</reference>